<dbReference type="GO" id="GO:0006886">
    <property type="term" value="P:intracellular protein transport"/>
    <property type="evidence" value="ECO:0007669"/>
    <property type="project" value="InterPro"/>
</dbReference>
<evidence type="ECO:0000313" key="3">
    <source>
        <dbReference type="EMBL" id="KAF5938584.1"/>
    </source>
</evidence>
<dbReference type="EMBL" id="JACBKZ010000011">
    <property type="protein sequence ID" value="KAF5938584.1"/>
    <property type="molecule type" value="Genomic_DNA"/>
</dbReference>
<dbReference type="PANTHER" id="PTHR10013:SF0">
    <property type="entry name" value="GENERAL VESICULAR TRANSPORT FACTOR P115"/>
    <property type="match status" value="1"/>
</dbReference>
<dbReference type="GO" id="GO:0006888">
    <property type="term" value="P:endoplasmic reticulum to Golgi vesicle-mediated transport"/>
    <property type="evidence" value="ECO:0007669"/>
    <property type="project" value="TreeGrafter"/>
</dbReference>
<name>A0A7J7GGP2_CAMSI</name>
<dbReference type="GO" id="GO:0005795">
    <property type="term" value="C:Golgi stack"/>
    <property type="evidence" value="ECO:0007669"/>
    <property type="project" value="TreeGrafter"/>
</dbReference>
<dbReference type="GO" id="GO:0048211">
    <property type="term" value="P:Golgi vesicle docking"/>
    <property type="evidence" value="ECO:0007669"/>
    <property type="project" value="TreeGrafter"/>
</dbReference>
<sequence>MLHISWGKVVNSHRAIGPGIGARVGPGPGLKHPVGGIFRGITAQFEVGGSGPCRAGFQLPSLLHRDLQEASQLLDTLKIEKTKIESEASMYCNLAGKMESDLKSLSVAYNSLEQANFHLEKEIKALKTGGATPIPDVEAVKAEAREEAQKQSEAELNDLLVCLRQEQSKIEKLSVRLLELGEDVDKLLEGIGDDIGLLEDAEVEED</sequence>
<keyword evidence="4" id="KW-1185">Reference proteome</keyword>
<gene>
    <name evidence="3" type="ORF">HYC85_022843</name>
</gene>
<dbReference type="Proteomes" id="UP000593564">
    <property type="component" value="Unassembled WGS sequence"/>
</dbReference>
<dbReference type="InterPro" id="IPR024095">
    <property type="entry name" value="Vesicle_P115"/>
</dbReference>
<accession>A0A7J7GGP2</accession>
<reference evidence="4" key="1">
    <citation type="journal article" date="2020" name="Nat. Commun.">
        <title>Genome assembly of wild tea tree DASZ reveals pedigree and selection history of tea varieties.</title>
        <authorList>
            <person name="Zhang W."/>
            <person name="Zhang Y."/>
            <person name="Qiu H."/>
            <person name="Guo Y."/>
            <person name="Wan H."/>
            <person name="Zhang X."/>
            <person name="Scossa F."/>
            <person name="Alseekh S."/>
            <person name="Zhang Q."/>
            <person name="Wang P."/>
            <person name="Xu L."/>
            <person name="Schmidt M.H."/>
            <person name="Jia X."/>
            <person name="Li D."/>
            <person name="Zhu A."/>
            <person name="Guo F."/>
            <person name="Chen W."/>
            <person name="Ni D."/>
            <person name="Usadel B."/>
            <person name="Fernie A.R."/>
            <person name="Wen W."/>
        </authorList>
    </citation>
    <scope>NUCLEOTIDE SEQUENCE [LARGE SCALE GENOMIC DNA]</scope>
    <source>
        <strain evidence="4">cv. G240</strain>
    </source>
</reference>
<dbReference type="AlphaFoldDB" id="A0A7J7GGP2"/>
<protein>
    <recommendedName>
        <fullName evidence="2">Uso1/p115-like vesicle tethering protein C-terminal domain-containing protein</fullName>
    </recommendedName>
</protein>
<proteinExistence type="predicted"/>
<organism evidence="3 4">
    <name type="scientific">Camellia sinensis</name>
    <name type="common">Tea plant</name>
    <name type="synonym">Thea sinensis</name>
    <dbReference type="NCBI Taxonomy" id="4442"/>
    <lineage>
        <taxon>Eukaryota</taxon>
        <taxon>Viridiplantae</taxon>
        <taxon>Streptophyta</taxon>
        <taxon>Embryophyta</taxon>
        <taxon>Tracheophyta</taxon>
        <taxon>Spermatophyta</taxon>
        <taxon>Magnoliopsida</taxon>
        <taxon>eudicotyledons</taxon>
        <taxon>Gunneridae</taxon>
        <taxon>Pentapetalae</taxon>
        <taxon>asterids</taxon>
        <taxon>Ericales</taxon>
        <taxon>Theaceae</taxon>
        <taxon>Camellia</taxon>
    </lineage>
</organism>
<dbReference type="GO" id="GO:0005783">
    <property type="term" value="C:endoplasmic reticulum"/>
    <property type="evidence" value="ECO:0007669"/>
    <property type="project" value="TreeGrafter"/>
</dbReference>
<feature type="coiled-coil region" evidence="1">
    <location>
        <begin position="137"/>
        <end position="183"/>
    </location>
</feature>
<keyword evidence="1" id="KW-0175">Coiled coil</keyword>
<evidence type="ECO:0000259" key="2">
    <source>
        <dbReference type="Pfam" id="PF04871"/>
    </source>
</evidence>
<reference evidence="3 4" key="2">
    <citation type="submission" date="2020-07" db="EMBL/GenBank/DDBJ databases">
        <title>Genome assembly of wild tea tree DASZ reveals pedigree and selection history of tea varieties.</title>
        <authorList>
            <person name="Zhang W."/>
        </authorList>
    </citation>
    <scope>NUCLEOTIDE SEQUENCE [LARGE SCALE GENOMIC DNA]</scope>
    <source>
        <strain evidence="4">cv. G240</strain>
        <tissue evidence="3">Leaf</tissue>
    </source>
</reference>
<comment type="caution">
    <text evidence="3">The sequence shown here is derived from an EMBL/GenBank/DDBJ whole genome shotgun (WGS) entry which is preliminary data.</text>
</comment>
<dbReference type="GO" id="GO:0061025">
    <property type="term" value="P:membrane fusion"/>
    <property type="evidence" value="ECO:0007669"/>
    <property type="project" value="TreeGrafter"/>
</dbReference>
<evidence type="ECO:0000256" key="1">
    <source>
        <dbReference type="SAM" id="Coils"/>
    </source>
</evidence>
<evidence type="ECO:0000313" key="4">
    <source>
        <dbReference type="Proteomes" id="UP000593564"/>
    </source>
</evidence>
<dbReference type="GO" id="GO:0012507">
    <property type="term" value="C:ER to Golgi transport vesicle membrane"/>
    <property type="evidence" value="ECO:0007669"/>
    <property type="project" value="TreeGrafter"/>
</dbReference>
<dbReference type="InterPro" id="IPR006955">
    <property type="entry name" value="Uso1_p115_C"/>
</dbReference>
<dbReference type="PANTHER" id="PTHR10013">
    <property type="entry name" value="GENERAL VESICULAR TRANSPORT FACTOR P115"/>
    <property type="match status" value="1"/>
</dbReference>
<feature type="domain" description="Uso1/p115-like vesicle tethering protein C-terminal" evidence="2">
    <location>
        <begin position="81"/>
        <end position="202"/>
    </location>
</feature>
<dbReference type="Pfam" id="PF04871">
    <property type="entry name" value="Uso1_p115_C"/>
    <property type="match status" value="1"/>
</dbReference>